<proteinExistence type="predicted"/>
<dbReference type="EMBL" id="BNJK01000001">
    <property type="protein sequence ID" value="GHO93313.1"/>
    <property type="molecule type" value="Genomic_DNA"/>
</dbReference>
<name>A0A8J3IIZ2_9CHLR</name>
<accession>A0A8J3IIZ2</accession>
<dbReference type="AlphaFoldDB" id="A0A8J3IIZ2"/>
<reference evidence="1" key="1">
    <citation type="submission" date="2020-10" db="EMBL/GenBank/DDBJ databases">
        <title>Taxonomic study of unclassified bacteria belonging to the class Ktedonobacteria.</title>
        <authorList>
            <person name="Yabe S."/>
            <person name="Wang C.M."/>
            <person name="Zheng Y."/>
            <person name="Sakai Y."/>
            <person name="Cavaletti L."/>
            <person name="Monciardini P."/>
            <person name="Donadio S."/>
        </authorList>
    </citation>
    <scope>NUCLEOTIDE SEQUENCE</scope>
    <source>
        <strain evidence="1">ID150040</strain>
    </source>
</reference>
<organism evidence="1 2">
    <name type="scientific">Reticulibacter mediterranei</name>
    <dbReference type="NCBI Taxonomy" id="2778369"/>
    <lineage>
        <taxon>Bacteria</taxon>
        <taxon>Bacillati</taxon>
        <taxon>Chloroflexota</taxon>
        <taxon>Ktedonobacteria</taxon>
        <taxon>Ktedonobacterales</taxon>
        <taxon>Reticulibacteraceae</taxon>
        <taxon>Reticulibacter</taxon>
    </lineage>
</organism>
<dbReference type="Proteomes" id="UP000597444">
    <property type="component" value="Unassembled WGS sequence"/>
</dbReference>
<comment type="caution">
    <text evidence="1">The sequence shown here is derived from an EMBL/GenBank/DDBJ whole genome shotgun (WGS) entry which is preliminary data.</text>
</comment>
<protein>
    <submittedName>
        <fullName evidence="1">Uncharacterized protein</fullName>
    </submittedName>
</protein>
<evidence type="ECO:0000313" key="2">
    <source>
        <dbReference type="Proteomes" id="UP000597444"/>
    </source>
</evidence>
<gene>
    <name evidence="1" type="ORF">KSF_033610</name>
</gene>
<sequence length="82" mass="9306">MLDQEDNVPIPQAALDKNKISDYTLNKKFYFKNDYSLRASFDTILSLGNREKKIDESPDHPSGISRGIFSCKLELPGETGRQ</sequence>
<evidence type="ECO:0000313" key="1">
    <source>
        <dbReference type="EMBL" id="GHO93313.1"/>
    </source>
</evidence>
<keyword evidence="2" id="KW-1185">Reference proteome</keyword>